<evidence type="ECO:0000313" key="1">
    <source>
        <dbReference type="EMBL" id="KAF6840311.1"/>
    </source>
</evidence>
<dbReference type="AlphaFoldDB" id="A0A8H6U4M0"/>
<dbReference type="EMBL" id="WIGO01000008">
    <property type="protein sequence ID" value="KAF6840311.1"/>
    <property type="molecule type" value="Genomic_DNA"/>
</dbReference>
<name>A0A8H6U4M0_9PEZI</name>
<accession>A0A8H6U4M0</accession>
<sequence length="104" mass="11565">MSQRGVSFAVGADWLLAPEQTEKQVREMRAIFRIIAEETRARRCTKNAGRASEASTVDLSSMTAAEILRASLDSNQAPDDAATVKAFRFDRCYQPEDDGNLLRL</sequence>
<gene>
    <name evidence="1" type="ORF">CPLU01_01335</name>
</gene>
<dbReference type="Proteomes" id="UP000654918">
    <property type="component" value="Unassembled WGS sequence"/>
</dbReference>
<comment type="caution">
    <text evidence="1">The sequence shown here is derived from an EMBL/GenBank/DDBJ whole genome shotgun (WGS) entry which is preliminary data.</text>
</comment>
<organism evidence="1 2">
    <name type="scientific">Colletotrichum plurivorum</name>
    <dbReference type="NCBI Taxonomy" id="2175906"/>
    <lineage>
        <taxon>Eukaryota</taxon>
        <taxon>Fungi</taxon>
        <taxon>Dikarya</taxon>
        <taxon>Ascomycota</taxon>
        <taxon>Pezizomycotina</taxon>
        <taxon>Sordariomycetes</taxon>
        <taxon>Hypocreomycetidae</taxon>
        <taxon>Glomerellales</taxon>
        <taxon>Glomerellaceae</taxon>
        <taxon>Colletotrichum</taxon>
        <taxon>Colletotrichum orchidearum species complex</taxon>
    </lineage>
</organism>
<keyword evidence="2" id="KW-1185">Reference proteome</keyword>
<reference evidence="1" key="1">
    <citation type="journal article" date="2020" name="Phytopathology">
        <title>Genome Sequence Resources of Colletotrichum truncatum, C. plurivorum, C. musicola, and C. sojae: Four Species Pathogenic to Soybean (Glycine max).</title>
        <authorList>
            <person name="Rogerio F."/>
            <person name="Boufleur T.R."/>
            <person name="Ciampi-Guillardi M."/>
            <person name="Sukno S.A."/>
            <person name="Thon M.R."/>
            <person name="Massola Junior N.S."/>
            <person name="Baroncelli R."/>
        </authorList>
    </citation>
    <scope>NUCLEOTIDE SEQUENCE</scope>
    <source>
        <strain evidence="1">LFN00145</strain>
    </source>
</reference>
<evidence type="ECO:0000313" key="2">
    <source>
        <dbReference type="Proteomes" id="UP000654918"/>
    </source>
</evidence>
<proteinExistence type="predicted"/>
<protein>
    <submittedName>
        <fullName evidence="1">Uncharacterized protein</fullName>
    </submittedName>
</protein>